<dbReference type="SUPFAM" id="SSF56281">
    <property type="entry name" value="Metallo-hydrolase/oxidoreductase"/>
    <property type="match status" value="1"/>
</dbReference>
<reference evidence="5 6" key="1">
    <citation type="submission" date="2019-12" db="EMBL/GenBank/DDBJ databases">
        <title>Paenibacillus sp. nov. sp. isolated from soil.</title>
        <authorList>
            <person name="Kim J."/>
            <person name="Jeong S.E."/>
            <person name="Jung H.S."/>
            <person name="Jeon C.O."/>
        </authorList>
    </citation>
    <scope>NUCLEOTIDE SEQUENCE [LARGE SCALE GENOMIC DNA]</scope>
    <source>
        <strain evidence="5 6">5J-6</strain>
    </source>
</reference>
<feature type="domain" description="Metallo-beta-lactamase" evidence="4">
    <location>
        <begin position="62"/>
        <end position="228"/>
    </location>
</feature>
<evidence type="ECO:0000256" key="2">
    <source>
        <dbReference type="ARBA" id="ARBA00034301"/>
    </source>
</evidence>
<dbReference type="RefSeq" id="WP_161409974.1">
    <property type="nucleotide sequence ID" value="NZ_WTUZ01000032.1"/>
</dbReference>
<dbReference type="EMBL" id="WTUZ01000032">
    <property type="protein sequence ID" value="MZQ85643.1"/>
    <property type="molecule type" value="Genomic_DNA"/>
</dbReference>
<dbReference type="PANTHER" id="PTHR42663:SF6">
    <property type="entry name" value="HYDROLASE C777.06C-RELATED"/>
    <property type="match status" value="1"/>
</dbReference>
<dbReference type="Proteomes" id="UP000481087">
    <property type="component" value="Unassembled WGS sequence"/>
</dbReference>
<protein>
    <submittedName>
        <fullName evidence="5">Carbon-phosphorus lyase</fullName>
    </submittedName>
</protein>
<dbReference type="AlphaFoldDB" id="A0A6L8V5L0"/>
<name>A0A6L8V5L0_9BACL</name>
<gene>
    <name evidence="5" type="ORF">GQF01_26375</name>
</gene>
<dbReference type="GO" id="GO:0016829">
    <property type="term" value="F:lyase activity"/>
    <property type="evidence" value="ECO:0007669"/>
    <property type="project" value="UniProtKB-KW"/>
</dbReference>
<comment type="catalytic activity">
    <reaction evidence="1">
        <text>3',5'-cyclic CMP + H2O = CMP + H(+)</text>
        <dbReference type="Rhea" id="RHEA:72675"/>
        <dbReference type="ChEBI" id="CHEBI:15377"/>
        <dbReference type="ChEBI" id="CHEBI:15378"/>
        <dbReference type="ChEBI" id="CHEBI:58003"/>
        <dbReference type="ChEBI" id="CHEBI:60377"/>
    </reaction>
    <physiologicalReaction direction="left-to-right" evidence="1">
        <dbReference type="Rhea" id="RHEA:72676"/>
    </physiologicalReaction>
</comment>
<accession>A0A6L8V5L0</accession>
<dbReference type="Pfam" id="PF12706">
    <property type="entry name" value="Lactamase_B_2"/>
    <property type="match status" value="1"/>
</dbReference>
<evidence type="ECO:0000313" key="5">
    <source>
        <dbReference type="EMBL" id="MZQ85643.1"/>
    </source>
</evidence>
<sequence>MKIHFLGTAASEGFPNVFCSCEACLVARKLGGKNIRTRASVIVDDTLKFDYSADSQMQALRDQIDMGRMEHLLVTHTHYDHFYPGDLTSRIEGFAHGIEHPLWIHGNDLVMYHARQALGKFEGARIRFNRMKPFQKTAVGSAWVTPLPADHDPMETCLLYFVEKDGKTLLYGNDTGWFPEDTWAWLRGKKVDMAILDCTHEKTGIQQKSYHMNADTILEVHDIFVKERILNEAGRIYVTHFTHNSALLHEDWECIFEPYGICVAYDGLTVHC</sequence>
<evidence type="ECO:0000256" key="1">
    <source>
        <dbReference type="ARBA" id="ARBA00034221"/>
    </source>
</evidence>
<dbReference type="InterPro" id="IPR036866">
    <property type="entry name" value="RibonucZ/Hydroxyglut_hydro"/>
</dbReference>
<comment type="caution">
    <text evidence="5">The sequence shown here is derived from an EMBL/GenBank/DDBJ whole genome shotgun (WGS) entry which is preliminary data.</text>
</comment>
<dbReference type="PANTHER" id="PTHR42663">
    <property type="entry name" value="HYDROLASE C777.06C-RELATED-RELATED"/>
    <property type="match status" value="1"/>
</dbReference>
<proteinExistence type="predicted"/>
<dbReference type="Gene3D" id="3.60.15.10">
    <property type="entry name" value="Ribonuclease Z/Hydroxyacylglutathione hydrolase-like"/>
    <property type="match status" value="1"/>
</dbReference>
<dbReference type="InterPro" id="IPR001279">
    <property type="entry name" value="Metallo-B-lactamas"/>
</dbReference>
<keyword evidence="6" id="KW-1185">Reference proteome</keyword>
<evidence type="ECO:0000256" key="3">
    <source>
        <dbReference type="ARBA" id="ARBA00048505"/>
    </source>
</evidence>
<keyword evidence="5" id="KW-0456">Lyase</keyword>
<comment type="function">
    <text evidence="2">Counteracts the endogenous Pycsar antiviral defense system. Phosphodiesterase that enables metal-dependent hydrolysis of host cyclic nucleotide Pycsar defense signals such as cCMP and cUMP.</text>
</comment>
<organism evidence="5 6">
    <name type="scientific">Paenibacillus silvestris</name>
    <dbReference type="NCBI Taxonomy" id="2606219"/>
    <lineage>
        <taxon>Bacteria</taxon>
        <taxon>Bacillati</taxon>
        <taxon>Bacillota</taxon>
        <taxon>Bacilli</taxon>
        <taxon>Bacillales</taxon>
        <taxon>Paenibacillaceae</taxon>
        <taxon>Paenibacillus</taxon>
    </lineage>
</organism>
<evidence type="ECO:0000259" key="4">
    <source>
        <dbReference type="Pfam" id="PF12706"/>
    </source>
</evidence>
<evidence type="ECO:0000313" key="6">
    <source>
        <dbReference type="Proteomes" id="UP000481087"/>
    </source>
</evidence>
<comment type="catalytic activity">
    <reaction evidence="3">
        <text>3',5'-cyclic UMP + H2O = UMP + H(+)</text>
        <dbReference type="Rhea" id="RHEA:70575"/>
        <dbReference type="ChEBI" id="CHEBI:15377"/>
        <dbReference type="ChEBI" id="CHEBI:15378"/>
        <dbReference type="ChEBI" id="CHEBI:57865"/>
        <dbReference type="ChEBI" id="CHEBI:184387"/>
    </reaction>
    <physiologicalReaction direction="left-to-right" evidence="3">
        <dbReference type="Rhea" id="RHEA:70576"/>
    </physiologicalReaction>
</comment>